<dbReference type="EMBL" id="AP022360">
    <property type="protein sequence ID" value="BBU82269.1"/>
    <property type="molecule type" value="Genomic_DNA"/>
</dbReference>
<dbReference type="PANTHER" id="PTHR46278:SF2">
    <property type="entry name" value="ASPARTATE-SEMIALDEHYDE DEHYDROGENASE"/>
    <property type="match status" value="1"/>
</dbReference>
<comment type="similarity">
    <text evidence="1">Belongs to the aspartate-semialdehyde dehydrogenase family.</text>
</comment>
<dbReference type="Gene3D" id="3.40.50.720">
    <property type="entry name" value="NAD(P)-binding Rossmann-like Domain"/>
    <property type="match status" value="1"/>
</dbReference>
<evidence type="ECO:0000256" key="1">
    <source>
        <dbReference type="ARBA" id="ARBA00010584"/>
    </source>
</evidence>
<accession>A0A8S0FRG7</accession>
<organism evidence="3 4">
    <name type="scientific">Escherichia coli</name>
    <dbReference type="NCBI Taxonomy" id="562"/>
    <lineage>
        <taxon>Bacteria</taxon>
        <taxon>Pseudomonadati</taxon>
        <taxon>Pseudomonadota</taxon>
        <taxon>Gammaproteobacteria</taxon>
        <taxon>Enterobacterales</taxon>
        <taxon>Enterobacteriaceae</taxon>
        <taxon>Escherichia</taxon>
    </lineage>
</organism>
<dbReference type="Proteomes" id="UP000467488">
    <property type="component" value="Chromosome"/>
</dbReference>
<dbReference type="AlphaFoldDB" id="A0A8S0FRG7"/>
<dbReference type="Pfam" id="PF02774">
    <property type="entry name" value="Semialdhyde_dhC"/>
    <property type="match status" value="1"/>
</dbReference>
<evidence type="ECO:0000259" key="2">
    <source>
        <dbReference type="Pfam" id="PF02774"/>
    </source>
</evidence>
<dbReference type="SUPFAM" id="SSF55347">
    <property type="entry name" value="Glyceraldehyde-3-phosphate dehydrogenase-like, C-terminal domain"/>
    <property type="match status" value="1"/>
</dbReference>
<dbReference type="SUPFAM" id="SSF51735">
    <property type="entry name" value="NAD(P)-binding Rossmann-fold domains"/>
    <property type="match status" value="1"/>
</dbReference>
<dbReference type="InterPro" id="IPR036291">
    <property type="entry name" value="NAD(P)-bd_dom_sf"/>
</dbReference>
<proteinExistence type="inferred from homology"/>
<name>A0A8S0FRG7_ECOLX</name>
<dbReference type="GO" id="GO:0008652">
    <property type="term" value="P:amino acid biosynthetic process"/>
    <property type="evidence" value="ECO:0007669"/>
    <property type="project" value="InterPro"/>
</dbReference>
<dbReference type="Gene3D" id="3.30.360.10">
    <property type="entry name" value="Dihydrodipicolinate Reductase, domain 2"/>
    <property type="match status" value="1"/>
</dbReference>
<reference evidence="3 4" key="1">
    <citation type="submission" date="2020-01" db="EMBL/GenBank/DDBJ databases">
        <title>Dynamics of blaIMP-6 dissemination in carbapenem resistant Enterobacteriacea isolated from regional surveillance in Osaka, Japan.</title>
        <authorList>
            <person name="Abe R."/>
            <person name="Akeda Y."/>
            <person name="Sugawara Y."/>
            <person name="Yamamoto N."/>
            <person name="Tomono K."/>
            <person name="Takeuchi D."/>
            <person name="Kawahara R."/>
            <person name="Hamada S."/>
        </authorList>
    </citation>
    <scope>NUCLEOTIDE SEQUENCE [LARGE SCALE GENOMIC DNA]</scope>
    <source>
        <strain evidence="3 4">E300</strain>
    </source>
</reference>
<evidence type="ECO:0000313" key="3">
    <source>
        <dbReference type="EMBL" id="BBU82269.1"/>
    </source>
</evidence>
<dbReference type="PANTHER" id="PTHR46278">
    <property type="entry name" value="DEHYDROGENASE, PUTATIVE-RELATED"/>
    <property type="match status" value="1"/>
</dbReference>
<dbReference type="InterPro" id="IPR012280">
    <property type="entry name" value="Semialdhyde_DH_dimer_dom"/>
</dbReference>
<gene>
    <name evidence="3" type="ORF">EIMP300_36690</name>
</gene>
<protein>
    <recommendedName>
        <fullName evidence="2">Semialdehyde dehydrogenase dimerisation domain-containing protein</fullName>
    </recommendedName>
</protein>
<sequence>MIDSSGLFALEPDVPLVVPEVNPFVLTDYRNRNVIAVPDSLTSQLLAALKPLIDQGGLSRISVTSLISASAQGKKAVDALAGQSAKLLNGIPIDEEDFFGRQLAFNMLPLLPDSEGSVREERRIVDEVRKILQDEGLTVDFGKRRPGTGILRSCPDGQL</sequence>
<dbReference type="GO" id="GO:0046983">
    <property type="term" value="F:protein dimerization activity"/>
    <property type="evidence" value="ECO:0007669"/>
    <property type="project" value="InterPro"/>
</dbReference>
<dbReference type="GO" id="GO:0016620">
    <property type="term" value="F:oxidoreductase activity, acting on the aldehyde or oxo group of donors, NAD or NADP as acceptor"/>
    <property type="evidence" value="ECO:0007669"/>
    <property type="project" value="InterPro"/>
</dbReference>
<feature type="domain" description="Semialdehyde dehydrogenase dimerisation" evidence="2">
    <location>
        <begin position="49"/>
        <end position="136"/>
    </location>
</feature>
<evidence type="ECO:0000313" key="4">
    <source>
        <dbReference type="Proteomes" id="UP000467488"/>
    </source>
</evidence>